<dbReference type="PANTHER" id="PTHR10520:SF12">
    <property type="entry name" value="TRIFUNCTIONAL PURINE BIOSYNTHETIC PROTEIN ADENOSINE-3"/>
    <property type="match status" value="1"/>
</dbReference>
<dbReference type="GO" id="GO:0046084">
    <property type="term" value="P:adenine biosynthetic process"/>
    <property type="evidence" value="ECO:0007669"/>
    <property type="project" value="TreeGrafter"/>
</dbReference>
<dbReference type="STRING" id="1797780.A3E45_02605"/>
<dbReference type="EMBL" id="MFDH01000022">
    <property type="protein sequence ID" value="OGE35535.1"/>
    <property type="molecule type" value="Genomic_DNA"/>
</dbReference>
<comment type="caution">
    <text evidence="1">The sequence shown here is derived from an EMBL/GenBank/DDBJ whole genome shotgun (WGS) entry which is preliminary data.</text>
</comment>
<accession>A0A1F5K411</accession>
<dbReference type="GO" id="GO:0004637">
    <property type="term" value="F:phosphoribosylamine-glycine ligase activity"/>
    <property type="evidence" value="ECO:0007669"/>
    <property type="project" value="TreeGrafter"/>
</dbReference>
<dbReference type="InterPro" id="IPR036676">
    <property type="entry name" value="PurM-like_C_sf"/>
</dbReference>
<dbReference type="Gene3D" id="3.90.650.10">
    <property type="entry name" value="PurM-like C-terminal domain"/>
    <property type="match status" value="1"/>
</dbReference>
<dbReference type="PANTHER" id="PTHR10520">
    <property type="entry name" value="TRIFUNCTIONAL PURINE BIOSYNTHETIC PROTEIN ADENOSINE-3-RELATED"/>
    <property type="match status" value="1"/>
</dbReference>
<organism evidence="1 2">
    <name type="scientific">Candidatus Daviesbacteria bacterium RIFCSPHIGHO2_12_FULL_43_11</name>
    <dbReference type="NCBI Taxonomy" id="1797780"/>
    <lineage>
        <taxon>Bacteria</taxon>
        <taxon>Candidatus Daviesiibacteriota</taxon>
    </lineage>
</organism>
<gene>
    <name evidence="1" type="ORF">A3E45_02605</name>
</gene>
<dbReference type="InterPro" id="IPR004733">
    <property type="entry name" value="PurM_cligase"/>
</dbReference>
<evidence type="ECO:0000313" key="1">
    <source>
        <dbReference type="EMBL" id="OGE35535.1"/>
    </source>
</evidence>
<evidence type="ECO:0000313" key="2">
    <source>
        <dbReference type="Proteomes" id="UP000176405"/>
    </source>
</evidence>
<dbReference type="InterPro" id="IPR036921">
    <property type="entry name" value="PurM-like_N_sf"/>
</dbReference>
<dbReference type="GO" id="GO:0006189">
    <property type="term" value="P:'de novo' IMP biosynthetic process"/>
    <property type="evidence" value="ECO:0007669"/>
    <property type="project" value="InterPro"/>
</dbReference>
<dbReference type="GO" id="GO:0005829">
    <property type="term" value="C:cytosol"/>
    <property type="evidence" value="ECO:0007669"/>
    <property type="project" value="TreeGrafter"/>
</dbReference>
<evidence type="ECO:0008006" key="3">
    <source>
        <dbReference type="Google" id="ProtNLM"/>
    </source>
</evidence>
<sequence>MGNEVKKEGKYAQLGVDANKESVRKAFSQHIDNEFPYAFVNIIRDPLKRGWFRTQHMDGDGSKFVQRLLIYAETGDKSVLRGAVDDALQMNLGDIAASGFVFGPIMVTDVININGHSTPKNIIMEEVGQRFGELMDMYRSFGFDIRFLGGETADLTTQVKSIAFDVAVSAHAKRKDIIAGNIRPDDKIYGFASDGQASWEEVPNSGIMSNGLTLGRVSAMWKGYGEKYPHLGIYQGRFKVGERVAAPFDLVVSDALISPTRQWAILLKVLLEELQEAGAYKDLHGISMNTGGGATKISHVGNGITYQKEMPFPPELFYLLQIESGESWEEMYRDFNCGVGLDVVGKSSDRLRDALQKVSDKTQVQLFELGECAASSDGKNHVFLQTEQGDFEY</sequence>
<reference evidence="1 2" key="1">
    <citation type="journal article" date="2016" name="Nat. Commun.">
        <title>Thousands of microbial genomes shed light on interconnected biogeochemical processes in an aquifer system.</title>
        <authorList>
            <person name="Anantharaman K."/>
            <person name="Brown C.T."/>
            <person name="Hug L.A."/>
            <person name="Sharon I."/>
            <person name="Castelle C.J."/>
            <person name="Probst A.J."/>
            <person name="Thomas B.C."/>
            <person name="Singh A."/>
            <person name="Wilkins M.J."/>
            <person name="Karaoz U."/>
            <person name="Brodie E.L."/>
            <person name="Williams K.H."/>
            <person name="Hubbard S.S."/>
            <person name="Banfield J.F."/>
        </authorList>
    </citation>
    <scope>NUCLEOTIDE SEQUENCE [LARGE SCALE GENOMIC DNA]</scope>
</reference>
<dbReference type="SUPFAM" id="SSF56042">
    <property type="entry name" value="PurM C-terminal domain-like"/>
    <property type="match status" value="1"/>
</dbReference>
<proteinExistence type="predicted"/>
<name>A0A1F5K411_9BACT</name>
<protein>
    <recommendedName>
        <fullName evidence="3">Phosphoribosylformylglycinamidine cyclo-ligase</fullName>
    </recommendedName>
</protein>
<dbReference type="AlphaFoldDB" id="A0A1F5K411"/>
<dbReference type="Gene3D" id="3.30.1330.10">
    <property type="entry name" value="PurM-like, N-terminal domain"/>
    <property type="match status" value="1"/>
</dbReference>
<dbReference type="Proteomes" id="UP000176405">
    <property type="component" value="Unassembled WGS sequence"/>
</dbReference>
<dbReference type="GO" id="GO:0004641">
    <property type="term" value="F:phosphoribosylformylglycinamidine cyclo-ligase activity"/>
    <property type="evidence" value="ECO:0007669"/>
    <property type="project" value="InterPro"/>
</dbReference>